<reference evidence="1" key="1">
    <citation type="journal article" date="2020" name="Stud. Mycol.">
        <title>101 Dothideomycetes genomes: a test case for predicting lifestyles and emergence of pathogens.</title>
        <authorList>
            <person name="Haridas S."/>
            <person name="Albert R."/>
            <person name="Binder M."/>
            <person name="Bloem J."/>
            <person name="Labutti K."/>
            <person name="Salamov A."/>
            <person name="Andreopoulos B."/>
            <person name="Baker S."/>
            <person name="Barry K."/>
            <person name="Bills G."/>
            <person name="Bluhm B."/>
            <person name="Cannon C."/>
            <person name="Castanera R."/>
            <person name="Culley D."/>
            <person name="Daum C."/>
            <person name="Ezra D."/>
            <person name="Gonzalez J."/>
            <person name="Henrissat B."/>
            <person name="Kuo A."/>
            <person name="Liang C."/>
            <person name="Lipzen A."/>
            <person name="Lutzoni F."/>
            <person name="Magnuson J."/>
            <person name="Mondo S."/>
            <person name="Nolan M."/>
            <person name="Ohm R."/>
            <person name="Pangilinan J."/>
            <person name="Park H.-J."/>
            <person name="Ramirez L."/>
            <person name="Alfaro M."/>
            <person name="Sun H."/>
            <person name="Tritt A."/>
            <person name="Yoshinaga Y."/>
            <person name="Zwiers L.-H."/>
            <person name="Turgeon B."/>
            <person name="Goodwin S."/>
            <person name="Spatafora J."/>
            <person name="Crous P."/>
            <person name="Grigoriev I."/>
        </authorList>
    </citation>
    <scope>NUCLEOTIDE SEQUENCE</scope>
    <source>
        <strain evidence="1">CBS 525.71</strain>
    </source>
</reference>
<dbReference type="Proteomes" id="UP000799754">
    <property type="component" value="Unassembled WGS sequence"/>
</dbReference>
<evidence type="ECO:0000313" key="2">
    <source>
        <dbReference type="Proteomes" id="UP000799754"/>
    </source>
</evidence>
<proteinExistence type="predicted"/>
<comment type="caution">
    <text evidence="1">The sequence shown here is derived from an EMBL/GenBank/DDBJ whole genome shotgun (WGS) entry which is preliminary data.</text>
</comment>
<keyword evidence="2" id="KW-1185">Reference proteome</keyword>
<gene>
    <name evidence="1" type="ORF">BU25DRAFT_424548</name>
</gene>
<dbReference type="EMBL" id="MU006734">
    <property type="protein sequence ID" value="KAF2623868.1"/>
    <property type="molecule type" value="Genomic_DNA"/>
</dbReference>
<accession>A0ACB6RPW5</accession>
<evidence type="ECO:0000313" key="1">
    <source>
        <dbReference type="EMBL" id="KAF2623868.1"/>
    </source>
</evidence>
<protein>
    <submittedName>
        <fullName evidence="1">Uncharacterized protein</fullName>
    </submittedName>
</protein>
<organism evidence="1 2">
    <name type="scientific">Macroventuria anomochaeta</name>
    <dbReference type="NCBI Taxonomy" id="301207"/>
    <lineage>
        <taxon>Eukaryota</taxon>
        <taxon>Fungi</taxon>
        <taxon>Dikarya</taxon>
        <taxon>Ascomycota</taxon>
        <taxon>Pezizomycotina</taxon>
        <taxon>Dothideomycetes</taxon>
        <taxon>Pleosporomycetidae</taxon>
        <taxon>Pleosporales</taxon>
        <taxon>Pleosporineae</taxon>
        <taxon>Didymellaceae</taxon>
        <taxon>Macroventuria</taxon>
    </lineage>
</organism>
<name>A0ACB6RPW5_9PLEO</name>
<sequence length="489" mass="53997">MPRRYPTLRTFRSAYISTECGTLSEGDECCICLDPYDNSSHQAVGVTSNSECGHVFGRQCLEAYLDSTNPGKNTCPVCRRKWYTRRSINLSTPRDTNTSQVLAPPTQLRTPTRDGVESRALQRLTSREHVQATSNISIGRHVEQLVNNMEFIEALEATGAPPLDQEVRVRLRQLQGRIRAFLDRNDETVEASVGSIAPRSRPHAVLQGTAERTSRHLPDLVIAELDNGQDPYSLLGVAFQNSTLSLPDLSAPRMQASQQSNFSPAVAPPMRNSRRGPTALARTTTISRSGRAMPRLRIPTPTARTEAHQPQTGRVRLQSLNGSRSQPTIQGINTQMMEGHLQAYWSENPDSSNMRQSESLPNRRSALPDIAELEGTSPPLSFAGTAANQAISRDVDRRSVHTTNHEIERAQLLLPRYPTSRLRRSNSTLGLPNDSQPVGTPPQPILAASMAQRPAGLRSRITAPDSPHGFSRMMSISNLLDLVSRNRAR</sequence>